<sequence>HTLQKTQTSVTRQAPTRRSEKETPKTDIETEGCRIILESHKQNGHILGKGADNFKE</sequence>
<feature type="non-terminal residue" evidence="2">
    <location>
        <position position="1"/>
    </location>
</feature>
<feature type="compositionally biased region" description="Polar residues" evidence="1">
    <location>
        <begin position="1"/>
        <end position="16"/>
    </location>
</feature>
<gene>
    <name evidence="2" type="primary">ORF10450</name>
</gene>
<organism evidence="2">
    <name type="scientific">Arion vulgaris</name>
    <dbReference type="NCBI Taxonomy" id="1028688"/>
    <lineage>
        <taxon>Eukaryota</taxon>
        <taxon>Metazoa</taxon>
        <taxon>Spiralia</taxon>
        <taxon>Lophotrochozoa</taxon>
        <taxon>Mollusca</taxon>
        <taxon>Gastropoda</taxon>
        <taxon>Heterobranchia</taxon>
        <taxon>Euthyneura</taxon>
        <taxon>Panpulmonata</taxon>
        <taxon>Eupulmonata</taxon>
        <taxon>Stylommatophora</taxon>
        <taxon>Helicina</taxon>
        <taxon>Arionoidea</taxon>
        <taxon>Arionidae</taxon>
        <taxon>Arion</taxon>
    </lineage>
</organism>
<feature type="region of interest" description="Disordered" evidence="1">
    <location>
        <begin position="1"/>
        <end position="30"/>
    </location>
</feature>
<proteinExistence type="predicted"/>
<dbReference type="EMBL" id="HACG01003464">
    <property type="protein sequence ID" value="CEK50329.1"/>
    <property type="molecule type" value="Transcribed_RNA"/>
</dbReference>
<name>A0A0B6Y2G9_9EUPU</name>
<evidence type="ECO:0000313" key="2">
    <source>
        <dbReference type="EMBL" id="CEK50329.1"/>
    </source>
</evidence>
<evidence type="ECO:0000256" key="1">
    <source>
        <dbReference type="SAM" id="MobiDB-lite"/>
    </source>
</evidence>
<dbReference type="AlphaFoldDB" id="A0A0B6Y2G9"/>
<reference evidence="2" key="1">
    <citation type="submission" date="2014-12" db="EMBL/GenBank/DDBJ databases">
        <title>Insight into the proteome of Arion vulgaris.</title>
        <authorList>
            <person name="Aradska J."/>
            <person name="Bulat T."/>
            <person name="Smidak R."/>
            <person name="Sarate P."/>
            <person name="Gangsoo J."/>
            <person name="Sialana F."/>
            <person name="Bilban M."/>
            <person name="Lubec G."/>
        </authorList>
    </citation>
    <scope>NUCLEOTIDE SEQUENCE</scope>
    <source>
        <tissue evidence="2">Skin</tissue>
    </source>
</reference>
<accession>A0A0B6Y2G9</accession>
<protein>
    <submittedName>
        <fullName evidence="2">Uncharacterized protein</fullName>
    </submittedName>
</protein>
<feature type="compositionally biased region" description="Basic and acidic residues" evidence="1">
    <location>
        <begin position="17"/>
        <end position="30"/>
    </location>
</feature>